<dbReference type="EMBL" id="NCKV01038076">
    <property type="protein sequence ID" value="RWS18548.1"/>
    <property type="molecule type" value="Genomic_DNA"/>
</dbReference>
<dbReference type="STRING" id="299467.A0A443RTM8"/>
<reference evidence="6 7" key="1">
    <citation type="journal article" date="2018" name="Gigascience">
        <title>Genomes of trombidid mites reveal novel predicted allergens and laterally-transferred genes associated with secondary metabolism.</title>
        <authorList>
            <person name="Dong X."/>
            <person name="Chaisiri K."/>
            <person name="Xia D."/>
            <person name="Armstrong S.D."/>
            <person name="Fang Y."/>
            <person name="Donnelly M.J."/>
            <person name="Kadowaki T."/>
            <person name="McGarry J.W."/>
            <person name="Darby A.C."/>
            <person name="Makepeace B.L."/>
        </authorList>
    </citation>
    <scope>NUCLEOTIDE SEQUENCE [LARGE SCALE GENOMIC DNA]</scope>
    <source>
        <strain evidence="6">UoL-UT</strain>
    </source>
</reference>
<keyword evidence="7" id="KW-1185">Reference proteome</keyword>
<evidence type="ECO:0000313" key="6">
    <source>
        <dbReference type="EMBL" id="RWS18548.1"/>
    </source>
</evidence>
<dbReference type="Gene3D" id="3.40.50.2300">
    <property type="match status" value="1"/>
</dbReference>
<dbReference type="AlphaFoldDB" id="A0A443RTM8"/>
<evidence type="ECO:0000256" key="4">
    <source>
        <dbReference type="ARBA" id="ARBA00023136"/>
    </source>
</evidence>
<feature type="domain" description="Receptor ligand binding region" evidence="5">
    <location>
        <begin position="15"/>
        <end position="192"/>
    </location>
</feature>
<evidence type="ECO:0000256" key="1">
    <source>
        <dbReference type="ARBA" id="ARBA00004370"/>
    </source>
</evidence>
<evidence type="ECO:0000313" key="7">
    <source>
        <dbReference type="Proteomes" id="UP000288716"/>
    </source>
</evidence>
<comment type="caution">
    <text evidence="6">The sequence shown here is derived from an EMBL/GenBank/DDBJ whole genome shotgun (WGS) entry which is preliminary data.</text>
</comment>
<proteinExistence type="predicted"/>
<evidence type="ECO:0000256" key="3">
    <source>
        <dbReference type="ARBA" id="ARBA00022989"/>
    </source>
</evidence>
<keyword evidence="2" id="KW-0812">Transmembrane</keyword>
<evidence type="ECO:0000256" key="2">
    <source>
        <dbReference type="ARBA" id="ARBA00022692"/>
    </source>
</evidence>
<sequence>PDWDIFINQGGIFSLEAFYFALDKVNQMNLIPGVRFGFKVLDSVKLNESAVETFEPFAKLSRNGLKNGEPKLIGVIEGSSPIMKAHVKKLYDDYKIPLIFTASLATLSETNFHVDDYYAKACPTAVTQMKPVYSMLEKLNYKDVQIITHMKRFADKFETEANKQGITVTNKHIIPFPLDQCDSLANTLIEKTTTKAIFM</sequence>
<keyword evidence="6" id="KW-0675">Receptor</keyword>
<keyword evidence="3" id="KW-1133">Transmembrane helix</keyword>
<comment type="subcellular location">
    <subcellularLocation>
        <location evidence="1">Membrane</location>
    </subcellularLocation>
</comment>
<dbReference type="InterPro" id="IPR001828">
    <property type="entry name" value="ANF_lig-bd_rcpt"/>
</dbReference>
<dbReference type="Proteomes" id="UP000288716">
    <property type="component" value="Unassembled WGS sequence"/>
</dbReference>
<accession>A0A443RTM8</accession>
<evidence type="ECO:0000259" key="5">
    <source>
        <dbReference type="Pfam" id="PF01094"/>
    </source>
</evidence>
<dbReference type="SUPFAM" id="SSF53822">
    <property type="entry name" value="Periplasmic binding protein-like I"/>
    <property type="match status" value="1"/>
</dbReference>
<keyword evidence="4" id="KW-0472">Membrane</keyword>
<dbReference type="GO" id="GO:0016020">
    <property type="term" value="C:membrane"/>
    <property type="evidence" value="ECO:0007669"/>
    <property type="project" value="UniProtKB-SubCell"/>
</dbReference>
<dbReference type="InterPro" id="IPR028082">
    <property type="entry name" value="Peripla_BP_I"/>
</dbReference>
<dbReference type="VEuPathDB" id="VectorBase:LDEU013492"/>
<dbReference type="Pfam" id="PF01094">
    <property type="entry name" value="ANF_receptor"/>
    <property type="match status" value="1"/>
</dbReference>
<organism evidence="6 7">
    <name type="scientific">Leptotrombidium deliense</name>
    <dbReference type="NCBI Taxonomy" id="299467"/>
    <lineage>
        <taxon>Eukaryota</taxon>
        <taxon>Metazoa</taxon>
        <taxon>Ecdysozoa</taxon>
        <taxon>Arthropoda</taxon>
        <taxon>Chelicerata</taxon>
        <taxon>Arachnida</taxon>
        <taxon>Acari</taxon>
        <taxon>Acariformes</taxon>
        <taxon>Trombidiformes</taxon>
        <taxon>Prostigmata</taxon>
        <taxon>Anystina</taxon>
        <taxon>Parasitengona</taxon>
        <taxon>Trombiculoidea</taxon>
        <taxon>Trombiculidae</taxon>
        <taxon>Leptotrombidium</taxon>
    </lineage>
</organism>
<feature type="non-terminal residue" evidence="6">
    <location>
        <position position="199"/>
    </location>
</feature>
<name>A0A443RTM8_9ACAR</name>
<feature type="non-terminal residue" evidence="6">
    <location>
        <position position="1"/>
    </location>
</feature>
<protein>
    <submittedName>
        <fullName evidence="6">Metabotropic glutamate receptor 2-like isoform X1</fullName>
    </submittedName>
</protein>
<gene>
    <name evidence="6" type="ORF">B4U80_12479</name>
</gene>